<dbReference type="EMBL" id="CAUM01000060">
    <property type="protein sequence ID" value="CCV05211.1"/>
    <property type="molecule type" value="Genomic_DNA"/>
</dbReference>
<reference evidence="2 3" key="1">
    <citation type="submission" date="2013-02" db="EMBL/GenBank/DDBJ databases">
        <authorList>
            <person name="Genoscope - CEA"/>
        </authorList>
    </citation>
    <scope>NUCLEOTIDE SEQUENCE [LARGE SCALE GENOMIC DNA]</scope>
    <source>
        <strain evidence="2 3">STM 2683</strain>
    </source>
</reference>
<proteinExistence type="predicted"/>
<name>M5F064_9HYPH</name>
<keyword evidence="3" id="KW-1185">Reference proteome</keyword>
<protein>
    <submittedName>
        <fullName evidence="2">Uncharacterized protein</fullName>
    </submittedName>
</protein>
<evidence type="ECO:0000313" key="3">
    <source>
        <dbReference type="Proteomes" id="UP000012062"/>
    </source>
</evidence>
<dbReference type="Proteomes" id="UP000012062">
    <property type="component" value="Unassembled WGS sequence"/>
</dbReference>
<gene>
    <name evidence="2" type="ORF">MESS2_1520006</name>
</gene>
<accession>M5F064</accession>
<sequence>MKFEQIFSLRCHTEQAESFKLAANLYTNDQPTGFSSLLDTLSSQGRKMVEPDGIEPTTSCLQSRRSPS</sequence>
<evidence type="ECO:0000256" key="1">
    <source>
        <dbReference type="SAM" id="MobiDB-lite"/>
    </source>
</evidence>
<feature type="region of interest" description="Disordered" evidence="1">
    <location>
        <begin position="48"/>
        <end position="68"/>
    </location>
</feature>
<dbReference type="AlphaFoldDB" id="M5F064"/>
<comment type="caution">
    <text evidence="2">The sequence shown here is derived from an EMBL/GenBank/DDBJ whole genome shotgun (WGS) entry which is preliminary data.</text>
</comment>
<feature type="compositionally biased region" description="Polar residues" evidence="1">
    <location>
        <begin position="56"/>
        <end position="68"/>
    </location>
</feature>
<organism evidence="2 3">
    <name type="scientific">Mesorhizobium metallidurans STM 2683</name>
    <dbReference type="NCBI Taxonomy" id="1297569"/>
    <lineage>
        <taxon>Bacteria</taxon>
        <taxon>Pseudomonadati</taxon>
        <taxon>Pseudomonadota</taxon>
        <taxon>Alphaproteobacteria</taxon>
        <taxon>Hyphomicrobiales</taxon>
        <taxon>Phyllobacteriaceae</taxon>
        <taxon>Mesorhizobium</taxon>
    </lineage>
</organism>
<evidence type="ECO:0000313" key="2">
    <source>
        <dbReference type="EMBL" id="CCV05211.1"/>
    </source>
</evidence>